<evidence type="ECO:0000313" key="1">
    <source>
        <dbReference type="EMBL" id="KAG6483314.1"/>
    </source>
</evidence>
<gene>
    <name evidence="1" type="ORF">ZIOFF_059958</name>
</gene>
<comment type="caution">
    <text evidence="1">The sequence shown here is derived from an EMBL/GenBank/DDBJ whole genome shotgun (WGS) entry which is preliminary data.</text>
</comment>
<organism evidence="1 2">
    <name type="scientific">Zingiber officinale</name>
    <name type="common">Ginger</name>
    <name type="synonym">Amomum zingiber</name>
    <dbReference type="NCBI Taxonomy" id="94328"/>
    <lineage>
        <taxon>Eukaryota</taxon>
        <taxon>Viridiplantae</taxon>
        <taxon>Streptophyta</taxon>
        <taxon>Embryophyta</taxon>
        <taxon>Tracheophyta</taxon>
        <taxon>Spermatophyta</taxon>
        <taxon>Magnoliopsida</taxon>
        <taxon>Liliopsida</taxon>
        <taxon>Zingiberales</taxon>
        <taxon>Zingiberaceae</taxon>
        <taxon>Zingiber</taxon>
    </lineage>
</organism>
<dbReference type="AlphaFoldDB" id="A0A8J5F9Z5"/>
<accession>A0A8J5F9Z5</accession>
<reference evidence="1 2" key="1">
    <citation type="submission" date="2020-08" db="EMBL/GenBank/DDBJ databases">
        <title>Plant Genome Project.</title>
        <authorList>
            <person name="Zhang R.-G."/>
        </authorList>
    </citation>
    <scope>NUCLEOTIDE SEQUENCE [LARGE SCALE GENOMIC DNA]</scope>
    <source>
        <tissue evidence="1">Rhizome</tissue>
    </source>
</reference>
<dbReference type="Proteomes" id="UP000734854">
    <property type="component" value="Unassembled WGS sequence"/>
</dbReference>
<evidence type="ECO:0000313" key="2">
    <source>
        <dbReference type="Proteomes" id="UP000734854"/>
    </source>
</evidence>
<sequence>MQAQVVSDDEKEYTHCAYDSGIMTGLSVDAFLLLTIKESVALPPSLFSHDLGRDSPMVLLFCKTYILSRVAEDRSLRCCTFSDILKVNGGIQKLQLNSSGMDDYRSNNYMLCDTASKPRGVTGKYFDEELSRSFGI</sequence>
<protein>
    <submittedName>
        <fullName evidence="1">Uncharacterized protein</fullName>
    </submittedName>
</protein>
<name>A0A8J5F9Z5_ZINOF</name>
<proteinExistence type="predicted"/>
<keyword evidence="2" id="KW-1185">Reference proteome</keyword>
<dbReference type="EMBL" id="JACMSC010000016">
    <property type="protein sequence ID" value="KAG6483314.1"/>
    <property type="molecule type" value="Genomic_DNA"/>
</dbReference>